<keyword evidence="1" id="KW-0732">Signal</keyword>
<comment type="caution">
    <text evidence="2">The sequence shown here is derived from an EMBL/GenBank/DDBJ whole genome shotgun (WGS) entry which is preliminary data.</text>
</comment>
<evidence type="ECO:0000313" key="3">
    <source>
        <dbReference type="Proteomes" id="UP001392437"/>
    </source>
</evidence>
<dbReference type="Proteomes" id="UP001392437">
    <property type="component" value="Unassembled WGS sequence"/>
</dbReference>
<gene>
    <name evidence="2" type="ORF">PG999_008538</name>
</gene>
<evidence type="ECO:0000313" key="2">
    <source>
        <dbReference type="EMBL" id="KAK8105179.1"/>
    </source>
</evidence>
<protein>
    <submittedName>
        <fullName evidence="2">Uncharacterized protein</fullName>
    </submittedName>
</protein>
<keyword evidence="3" id="KW-1185">Reference proteome</keyword>
<dbReference type="AlphaFoldDB" id="A0AAW0QNL5"/>
<sequence length="296" mass="33656">MIRAKPTTCIFLFFALLVGTCSAYGYDQDSRPCEEDACFVEIHSDAPRCWMSGNNQNIAYMSPMDGGSHRIPNACRRSNIFGGDGYLVAYPSIGGVVLIKNPSAVDLQHLRLPNTHDTERSPDQDDGLATRMVQLGAHWWPNWDLYFRHSSRVDGGIFYDYHFPLTSTSPSRRQAALRHQYEDKVCRSWLPHAPDLWGVKMRYALTMDDKSEMIKDLGGTFYASIDEIPGRAKTVGEAVGLFEPFKQRLSNMEDDSYRNRFCTIDEGEDEDNDKGTANEKPFKQRWGIGSLFNELR</sequence>
<evidence type="ECO:0000256" key="1">
    <source>
        <dbReference type="SAM" id="SignalP"/>
    </source>
</evidence>
<dbReference type="EMBL" id="JAQQWP010000008">
    <property type="protein sequence ID" value="KAK8105179.1"/>
    <property type="molecule type" value="Genomic_DNA"/>
</dbReference>
<name>A0AAW0QNL5_9PEZI</name>
<organism evidence="2 3">
    <name type="scientific">Apiospora kogelbergensis</name>
    <dbReference type="NCBI Taxonomy" id="1337665"/>
    <lineage>
        <taxon>Eukaryota</taxon>
        <taxon>Fungi</taxon>
        <taxon>Dikarya</taxon>
        <taxon>Ascomycota</taxon>
        <taxon>Pezizomycotina</taxon>
        <taxon>Sordariomycetes</taxon>
        <taxon>Xylariomycetidae</taxon>
        <taxon>Amphisphaeriales</taxon>
        <taxon>Apiosporaceae</taxon>
        <taxon>Apiospora</taxon>
    </lineage>
</organism>
<proteinExistence type="predicted"/>
<feature type="chain" id="PRO_5043351155" evidence="1">
    <location>
        <begin position="24"/>
        <end position="296"/>
    </location>
</feature>
<accession>A0AAW0QNL5</accession>
<reference evidence="2 3" key="1">
    <citation type="submission" date="2023-01" db="EMBL/GenBank/DDBJ databases">
        <title>Analysis of 21 Apiospora genomes using comparative genomics revels a genus with tremendous synthesis potential of carbohydrate active enzymes and secondary metabolites.</title>
        <authorList>
            <person name="Sorensen T."/>
        </authorList>
    </citation>
    <scope>NUCLEOTIDE SEQUENCE [LARGE SCALE GENOMIC DNA]</scope>
    <source>
        <strain evidence="2 3">CBS 117206</strain>
    </source>
</reference>
<feature type="signal peptide" evidence="1">
    <location>
        <begin position="1"/>
        <end position="23"/>
    </location>
</feature>